<feature type="region of interest" description="Disordered" evidence="4">
    <location>
        <begin position="390"/>
        <end position="410"/>
    </location>
</feature>
<keyword evidence="2 3" id="KW-0040">ANK repeat</keyword>
<dbReference type="SMART" id="SM00248">
    <property type="entry name" value="ANK"/>
    <property type="match status" value="6"/>
</dbReference>
<protein>
    <submittedName>
        <fullName evidence="6">Ankyrin repeat domain-containing protein 6</fullName>
    </submittedName>
</protein>
<dbReference type="PROSITE" id="PS50297">
    <property type="entry name" value="ANK_REP_REGION"/>
    <property type="match status" value="1"/>
</dbReference>
<name>A0A2R5H1H5_9STRA</name>
<evidence type="ECO:0000256" key="5">
    <source>
        <dbReference type="SAM" id="SignalP"/>
    </source>
</evidence>
<dbReference type="Gene3D" id="1.25.40.20">
    <property type="entry name" value="Ankyrin repeat-containing domain"/>
    <property type="match status" value="2"/>
</dbReference>
<feature type="signal peptide" evidence="5">
    <location>
        <begin position="1"/>
        <end position="22"/>
    </location>
</feature>
<sequence>MRKVLSALVVLGVTLLAAPARATPDEDLVTAAVAGDVAGATSAIANGADVNYAVEDQVPVLALCSTVDVAEVLLTNDNIDKNFAPDTNSSFAAVHIFASRANTDLVNALISTSPPTPSPTSVLNVDQLEGTGKSALMLAAGATSQLLGSPVDTADALLQAGADATLTVSSTGNTAIHFAVAAKPDTGVADTRVALLEKLMNHGASVTTKNDDGSGALHVASQPNVGSGAVVQAVLAASAADINVADTAGDYPVHLALRTARETNAATAESILSALLTASPDLTVTGSNGQSPLHLGVASGQVELVTALVNAGARDNVVDSSGGLAIHEAAAYFAVTAAQCSEITAIAQILVENGEADLDATNTAGETALEIAETAPEDRRCISLEQALGSSVTSAPTPQPTPAPVETPSAATSLRPLSTFLAVLISFLLYKME</sequence>
<dbReference type="PANTHER" id="PTHR24201">
    <property type="entry name" value="ANK_REP_REGION DOMAIN-CONTAINING PROTEIN"/>
    <property type="match status" value="1"/>
</dbReference>
<dbReference type="InParanoid" id="A0A2R5H1H5"/>
<dbReference type="PROSITE" id="PS50088">
    <property type="entry name" value="ANK_REPEAT"/>
    <property type="match status" value="2"/>
</dbReference>
<keyword evidence="5" id="KW-0732">Signal</keyword>
<evidence type="ECO:0000256" key="2">
    <source>
        <dbReference type="ARBA" id="ARBA00023043"/>
    </source>
</evidence>
<accession>A0A2R5H1H5</accession>
<feature type="chain" id="PRO_5015359140" evidence="5">
    <location>
        <begin position="23"/>
        <end position="433"/>
    </location>
</feature>
<dbReference type="InterPro" id="IPR002110">
    <property type="entry name" value="Ankyrin_rpt"/>
</dbReference>
<keyword evidence="7" id="KW-1185">Reference proteome</keyword>
<dbReference type="OrthoDB" id="93059at2759"/>
<dbReference type="InterPro" id="IPR036770">
    <property type="entry name" value="Ankyrin_rpt-contain_sf"/>
</dbReference>
<dbReference type="GO" id="GO:0005634">
    <property type="term" value="C:nucleus"/>
    <property type="evidence" value="ECO:0007669"/>
    <property type="project" value="TreeGrafter"/>
</dbReference>
<keyword evidence="1" id="KW-0677">Repeat</keyword>
<evidence type="ECO:0000313" key="6">
    <source>
        <dbReference type="EMBL" id="GBG34933.1"/>
    </source>
</evidence>
<gene>
    <name evidence="6" type="ORF">FCC1311_111562</name>
</gene>
<dbReference type="Proteomes" id="UP000241890">
    <property type="component" value="Unassembled WGS sequence"/>
</dbReference>
<evidence type="ECO:0000313" key="7">
    <source>
        <dbReference type="Proteomes" id="UP000241890"/>
    </source>
</evidence>
<feature type="repeat" description="ANK" evidence="3">
    <location>
        <begin position="171"/>
        <end position="211"/>
    </location>
</feature>
<dbReference type="EMBL" id="BEYU01000234">
    <property type="protein sequence ID" value="GBG34933.1"/>
    <property type="molecule type" value="Genomic_DNA"/>
</dbReference>
<dbReference type="InterPro" id="IPR050776">
    <property type="entry name" value="Ank_Repeat/CDKN_Inhibitor"/>
</dbReference>
<dbReference type="PANTHER" id="PTHR24201:SF16">
    <property type="entry name" value="ANKYRIN-1-LIKE-RELATED"/>
    <property type="match status" value="1"/>
</dbReference>
<evidence type="ECO:0000256" key="3">
    <source>
        <dbReference type="PROSITE-ProRule" id="PRU00023"/>
    </source>
</evidence>
<comment type="caution">
    <text evidence="6">The sequence shown here is derived from an EMBL/GenBank/DDBJ whole genome shotgun (WGS) entry which is preliminary data.</text>
</comment>
<feature type="repeat" description="ANK" evidence="3">
    <location>
        <begin position="288"/>
        <end position="320"/>
    </location>
</feature>
<evidence type="ECO:0000256" key="1">
    <source>
        <dbReference type="ARBA" id="ARBA00022737"/>
    </source>
</evidence>
<proteinExistence type="predicted"/>
<dbReference type="SUPFAM" id="SSF48403">
    <property type="entry name" value="Ankyrin repeat"/>
    <property type="match status" value="1"/>
</dbReference>
<dbReference type="AlphaFoldDB" id="A0A2R5H1H5"/>
<evidence type="ECO:0000256" key="4">
    <source>
        <dbReference type="SAM" id="MobiDB-lite"/>
    </source>
</evidence>
<reference evidence="6 7" key="1">
    <citation type="submission" date="2017-12" db="EMBL/GenBank/DDBJ databases">
        <title>Sequencing, de novo assembly and annotation of complete genome of a new Thraustochytrid species, strain FCC1311.</title>
        <authorList>
            <person name="Sedici K."/>
            <person name="Godart F."/>
            <person name="Aiese Cigliano R."/>
            <person name="Sanseverino W."/>
            <person name="Barakat M."/>
            <person name="Ortet P."/>
            <person name="Marechal E."/>
            <person name="Cagnac O."/>
            <person name="Amato A."/>
        </authorList>
    </citation>
    <scope>NUCLEOTIDE SEQUENCE [LARGE SCALE GENOMIC DNA]</scope>
</reference>
<organism evidence="6 7">
    <name type="scientific">Hondaea fermentalgiana</name>
    <dbReference type="NCBI Taxonomy" id="2315210"/>
    <lineage>
        <taxon>Eukaryota</taxon>
        <taxon>Sar</taxon>
        <taxon>Stramenopiles</taxon>
        <taxon>Bigyra</taxon>
        <taxon>Labyrinthulomycetes</taxon>
        <taxon>Thraustochytrida</taxon>
        <taxon>Thraustochytriidae</taxon>
        <taxon>Hondaea</taxon>
    </lineage>
</organism>
<dbReference type="Pfam" id="PF12796">
    <property type="entry name" value="Ank_2"/>
    <property type="match status" value="1"/>
</dbReference>